<dbReference type="PANTHER" id="PTHR35317:SF27">
    <property type="entry name" value="RETROVIRUS-RELATED POL POLYPROTEIN FROM TRANSPOSON TNT 1-94"/>
    <property type="match status" value="1"/>
</dbReference>
<feature type="domain" description="Retrovirus-related Pol polyprotein from transposon TNT 1-94-like beta-barrel" evidence="1">
    <location>
        <begin position="216"/>
        <end position="294"/>
    </location>
</feature>
<evidence type="ECO:0000259" key="1">
    <source>
        <dbReference type="Pfam" id="PF22936"/>
    </source>
</evidence>
<dbReference type="Proteomes" id="UP001454036">
    <property type="component" value="Unassembled WGS sequence"/>
</dbReference>
<sequence length="317" mass="36975">MKNLLRAKGLWSIIELGISLPVDETILNINQRELLEDARTKDHQVKHYLFQALDRFIFEQILDRSTSKIVWDSLKRKCGGNEKVKKFLRNGLRRKFELLEMKKGESVNDYFGRVTSISNKLRSNGEPMNDFKIVEKILRILEDKFTYTVVSIEESQNIITMTADDLQSTLTNLEQKLHTWKNKEVHYDVVEEEVDEDGLLLMAVVEDGRTEQKHIWYIDSGCSNYMCKEEILFLNLDKTFFYFVKLENNVKLLVQGKGDVKMSLNGITYTITNVYFVPKLKSNLLSVGQFLDKGLSVVFKESMCTVFHSKRREIFKS</sequence>
<dbReference type="Pfam" id="PF22936">
    <property type="entry name" value="Pol_BBD"/>
    <property type="match status" value="1"/>
</dbReference>
<evidence type="ECO:0000313" key="3">
    <source>
        <dbReference type="Proteomes" id="UP001454036"/>
    </source>
</evidence>
<dbReference type="EMBL" id="BAABME010003968">
    <property type="protein sequence ID" value="GAA0160713.1"/>
    <property type="molecule type" value="Genomic_DNA"/>
</dbReference>
<gene>
    <name evidence="2" type="ORF">LIER_17205</name>
</gene>
<evidence type="ECO:0000313" key="2">
    <source>
        <dbReference type="EMBL" id="GAA0160713.1"/>
    </source>
</evidence>
<comment type="caution">
    <text evidence="2">The sequence shown here is derived from an EMBL/GenBank/DDBJ whole genome shotgun (WGS) entry which is preliminary data.</text>
</comment>
<organism evidence="2 3">
    <name type="scientific">Lithospermum erythrorhizon</name>
    <name type="common">Purple gromwell</name>
    <name type="synonym">Lithospermum officinale var. erythrorhizon</name>
    <dbReference type="NCBI Taxonomy" id="34254"/>
    <lineage>
        <taxon>Eukaryota</taxon>
        <taxon>Viridiplantae</taxon>
        <taxon>Streptophyta</taxon>
        <taxon>Embryophyta</taxon>
        <taxon>Tracheophyta</taxon>
        <taxon>Spermatophyta</taxon>
        <taxon>Magnoliopsida</taxon>
        <taxon>eudicotyledons</taxon>
        <taxon>Gunneridae</taxon>
        <taxon>Pentapetalae</taxon>
        <taxon>asterids</taxon>
        <taxon>lamiids</taxon>
        <taxon>Boraginales</taxon>
        <taxon>Boraginaceae</taxon>
        <taxon>Boraginoideae</taxon>
        <taxon>Lithospermeae</taxon>
        <taxon>Lithospermum</taxon>
    </lineage>
</organism>
<dbReference type="Pfam" id="PF14223">
    <property type="entry name" value="Retrotran_gag_2"/>
    <property type="match status" value="1"/>
</dbReference>
<dbReference type="InterPro" id="IPR054722">
    <property type="entry name" value="PolX-like_BBD"/>
</dbReference>
<dbReference type="PANTHER" id="PTHR35317">
    <property type="entry name" value="OS04G0629600 PROTEIN"/>
    <property type="match status" value="1"/>
</dbReference>
<accession>A0AAV3QDU3</accession>
<dbReference type="AlphaFoldDB" id="A0AAV3QDU3"/>
<reference evidence="2 3" key="1">
    <citation type="submission" date="2024-01" db="EMBL/GenBank/DDBJ databases">
        <title>The complete chloroplast genome sequence of Lithospermum erythrorhizon: insights into the phylogenetic relationship among Boraginaceae species and the maternal lineages of purple gromwells.</title>
        <authorList>
            <person name="Okada T."/>
            <person name="Watanabe K."/>
        </authorList>
    </citation>
    <scope>NUCLEOTIDE SEQUENCE [LARGE SCALE GENOMIC DNA]</scope>
</reference>
<keyword evidence="3" id="KW-1185">Reference proteome</keyword>
<protein>
    <recommendedName>
        <fullName evidence="1">Retrovirus-related Pol polyprotein from transposon TNT 1-94-like beta-barrel domain-containing protein</fullName>
    </recommendedName>
</protein>
<proteinExistence type="predicted"/>
<name>A0AAV3QDU3_LITER</name>